<gene>
    <name evidence="1" type="ORF">RMAR00112_LOCUS26566</name>
</gene>
<protein>
    <recommendedName>
        <fullName evidence="2">Carbohydrate binding module family 25 domain-containing protein</fullName>
    </recommendedName>
</protein>
<accession>A0A7S3EKX2</accession>
<dbReference type="AlphaFoldDB" id="A0A7S3EKX2"/>
<organism evidence="1">
    <name type="scientific">Rhodosorus marinus</name>
    <dbReference type="NCBI Taxonomy" id="101924"/>
    <lineage>
        <taxon>Eukaryota</taxon>
        <taxon>Rhodophyta</taxon>
        <taxon>Stylonematophyceae</taxon>
        <taxon>Stylonematales</taxon>
        <taxon>Stylonemataceae</taxon>
        <taxon>Rhodosorus</taxon>
    </lineage>
</organism>
<dbReference type="InterPro" id="IPR013783">
    <property type="entry name" value="Ig-like_fold"/>
</dbReference>
<evidence type="ECO:0008006" key="2">
    <source>
        <dbReference type="Google" id="ProtNLM"/>
    </source>
</evidence>
<dbReference type="Gene3D" id="2.60.40.10">
    <property type="entry name" value="Immunoglobulins"/>
    <property type="match status" value="2"/>
</dbReference>
<proteinExistence type="predicted"/>
<name>A0A7S3EKX2_9RHOD</name>
<reference evidence="1" key="1">
    <citation type="submission" date="2021-01" db="EMBL/GenBank/DDBJ databases">
        <authorList>
            <person name="Corre E."/>
            <person name="Pelletier E."/>
            <person name="Niang G."/>
            <person name="Scheremetjew M."/>
            <person name="Finn R."/>
            <person name="Kale V."/>
            <person name="Holt S."/>
            <person name="Cochrane G."/>
            <person name="Meng A."/>
            <person name="Brown T."/>
            <person name="Cohen L."/>
        </authorList>
    </citation>
    <scope>NUCLEOTIDE SEQUENCE</scope>
    <source>
        <strain evidence="1">CCMP 769</strain>
    </source>
</reference>
<sequence length="227" mass="26528">MLDEPFRGTPFASGWIEIFHSMPSWDRCFIVFRKDGKEWKKNARYELRDASDIKPGFRVFRVKALTLEFYLTNGSSRNWENNSGKNYFIEESGRYLVSYKSMSRVGDADVGSCLRAMRKNDRFIELIYQPPPSWLGCSIIYSKDDDPWLEAPGEAMTRIKSKDPQLFMLRTEAQHMTFAFFDGVEEWDSNMDENYKVGLPGKYFVRDGVCKYIGPSEMDHLVSRMLH</sequence>
<evidence type="ECO:0000313" key="1">
    <source>
        <dbReference type="EMBL" id="CAE0058510.1"/>
    </source>
</evidence>
<dbReference type="EMBL" id="HBHW01034453">
    <property type="protein sequence ID" value="CAE0058510.1"/>
    <property type="molecule type" value="Transcribed_RNA"/>
</dbReference>